<organism evidence="3 4">
    <name type="scientific">Grouper iridovirus</name>
    <dbReference type="NCBI Taxonomy" id="127569"/>
    <lineage>
        <taxon>Viruses</taxon>
        <taxon>Varidnaviria</taxon>
        <taxon>Bamfordvirae</taxon>
        <taxon>Nucleocytoviricota</taxon>
        <taxon>Megaviricetes</taxon>
        <taxon>Pimascovirales</taxon>
        <taxon>Pimascovirales incertae sedis</taxon>
        <taxon>Iridoviridae</taxon>
        <taxon>Alphairidovirinae</taxon>
        <taxon>Ranavirus</taxon>
        <taxon>Ranavirus epinephelus1</taxon>
        <taxon>Singapore grouper iridovirus</taxon>
    </lineage>
</organism>
<gene>
    <name evidence="3" type="ORF">GIV61</name>
</gene>
<dbReference type="EMBL" id="AY666015">
    <property type="protein sequence ID" value="AAV91088.1"/>
    <property type="molecule type" value="Genomic_DNA"/>
</dbReference>
<evidence type="ECO:0000256" key="2">
    <source>
        <dbReference type="SAM" id="Phobius"/>
    </source>
</evidence>
<dbReference type="Proteomes" id="UP000102282">
    <property type="component" value="Genome"/>
</dbReference>
<feature type="compositionally biased region" description="Low complexity" evidence="1">
    <location>
        <begin position="117"/>
        <end position="127"/>
    </location>
</feature>
<feature type="compositionally biased region" description="Low complexity" evidence="1">
    <location>
        <begin position="75"/>
        <end position="85"/>
    </location>
</feature>
<keyword evidence="2" id="KW-0472">Membrane</keyword>
<feature type="transmembrane region" description="Helical" evidence="2">
    <location>
        <begin position="176"/>
        <end position="199"/>
    </location>
</feature>
<reference evidence="3 4" key="1">
    <citation type="journal article" date="2005" name="J. Virol.">
        <title>Complete genome sequence of the grouper iridovirus and comparison of genomic organization with those of other iridoviruses.</title>
        <authorList>
            <person name="Tsai C.T."/>
            <person name="Ting J.W."/>
            <person name="Wu M.H."/>
            <person name="Wu M.F."/>
            <person name="Guo I.C."/>
            <person name="Chang C.Y."/>
        </authorList>
    </citation>
    <scope>NUCLEOTIDE SEQUENCE [LARGE SCALE GENOMIC DNA]</scope>
</reference>
<sequence length="208" mass="21541">MQRSINLLAVVMLTGVLCSNVSIVDEFGTDDYIDENDACPPDTPAEEICDVDEESCGACNITLIPTVSPIETPEPEGNGTSTESSTPPPKPEVPEPEGNGTSTESSTPPPKPEVPEPEGNGTSTESSTPPPKPEVPEPEGKTIIEVNTTSENDFKQIEDIHPTKDGGASNGLSPGILALTTVGSIMLVSAVAAGIVYAVQNKPAQSAM</sequence>
<feature type="compositionally biased region" description="Low complexity" evidence="1">
    <location>
        <begin position="96"/>
        <end position="106"/>
    </location>
</feature>
<keyword evidence="2" id="KW-0812">Transmembrane</keyword>
<protein>
    <submittedName>
        <fullName evidence="3">Uncharacterized protein</fullName>
    </submittedName>
</protein>
<name>Q5GAF5_9VIRU</name>
<evidence type="ECO:0000313" key="3">
    <source>
        <dbReference type="EMBL" id="AAV91088.1"/>
    </source>
</evidence>
<keyword evidence="2" id="KW-1133">Transmembrane helix</keyword>
<accession>Q5GAF5</accession>
<proteinExistence type="predicted"/>
<feature type="region of interest" description="Disordered" evidence="1">
    <location>
        <begin position="67"/>
        <end position="139"/>
    </location>
</feature>
<evidence type="ECO:0000256" key="1">
    <source>
        <dbReference type="SAM" id="MobiDB-lite"/>
    </source>
</evidence>
<evidence type="ECO:0000313" key="4">
    <source>
        <dbReference type="Proteomes" id="UP000102282"/>
    </source>
</evidence>